<sequence length="628" mass="69004">MVIGNGRDMPSGSGGTIASVAQTRRRCMLIARSTSTTKCARACRASTTARTAGGSRTTYTRRARRGRWTMLLCAFFPPPHLIHDDFAAYTLAVSLGKPANITDFLRERAMRAPFTIFNTATGFMEARNADGSWAGPDNGWTEGDKWAYLFDVVHDMPGLIEARGGAIQFVMSLDEHFDGGHNDDTNEPSHHIPYLYAMAGASYKTQEKVREIAVVDYNNTPTGLSGNEDCRQMSAWFISSALGFYPVNPVSGQYVVGSPFFEKVTLTLHPPGASSPATLTIRAPGARTKPYIKSLTINGVPVVAPTIAHAQIAHGGEVVFEMSDMVERWGNTDEVLKEFGVSVGVDEASVKPSRRTHGRTSMSAILDAMQHLEVELQCCGLHKNLHDHHQFKNNPGFATSYNTVIRGAPPRHPPNAPIIYTFSDWAKDSMLLLPPRDALNQSPLYRISVELDLNPMLPLSYTTKVWRCDGDGSDLVGEFSYVLTPSYYFAVLRFQNLGATFIVSIALNNKRAVIRLGDTSTRLRNVISGINKSQKHFNWSLSNRMHWDCRQSLDDGSPMCICYLPSTTQGSSSSSPTDAGLQIASFVPPPPDASPPLPEATLTIFPRGHRLFDEILVSALVVERMLTR</sequence>
<dbReference type="GO" id="GO:0006516">
    <property type="term" value="P:glycoprotein catabolic process"/>
    <property type="evidence" value="ECO:0007669"/>
    <property type="project" value="TreeGrafter"/>
</dbReference>
<dbReference type="OrthoDB" id="449263at2759"/>
<reference evidence="2 3" key="1">
    <citation type="journal article" date="2020" name="ISME J.">
        <title>Uncovering the hidden diversity of litter-decomposition mechanisms in mushroom-forming fungi.</title>
        <authorList>
            <person name="Floudas D."/>
            <person name="Bentzer J."/>
            <person name="Ahren D."/>
            <person name="Johansson T."/>
            <person name="Persson P."/>
            <person name="Tunlid A."/>
        </authorList>
    </citation>
    <scope>NUCLEOTIDE SEQUENCE [LARGE SCALE GENOMIC DNA]</scope>
    <source>
        <strain evidence="2 3">CBS 101986</strain>
    </source>
</reference>
<dbReference type="Gene3D" id="3.30.2080.10">
    <property type="entry name" value="GH92 mannosidase domain"/>
    <property type="match status" value="1"/>
</dbReference>
<dbReference type="GO" id="GO:0005634">
    <property type="term" value="C:nucleus"/>
    <property type="evidence" value="ECO:0007669"/>
    <property type="project" value="TreeGrafter"/>
</dbReference>
<dbReference type="Proteomes" id="UP000567179">
    <property type="component" value="Unassembled WGS sequence"/>
</dbReference>
<dbReference type="EMBL" id="JAACJJ010000060">
    <property type="protein sequence ID" value="KAF5309199.1"/>
    <property type="molecule type" value="Genomic_DNA"/>
</dbReference>
<dbReference type="GO" id="GO:0005829">
    <property type="term" value="C:cytosol"/>
    <property type="evidence" value="ECO:0007669"/>
    <property type="project" value="TreeGrafter"/>
</dbReference>
<protein>
    <recommendedName>
        <fullName evidence="1">Glycosyl hydrolase family 92 domain-containing protein</fullName>
    </recommendedName>
</protein>
<dbReference type="AlphaFoldDB" id="A0A8H5AQR1"/>
<organism evidence="2 3">
    <name type="scientific">Psilocybe cf. subviscida</name>
    <dbReference type="NCBI Taxonomy" id="2480587"/>
    <lineage>
        <taxon>Eukaryota</taxon>
        <taxon>Fungi</taxon>
        <taxon>Dikarya</taxon>
        <taxon>Basidiomycota</taxon>
        <taxon>Agaricomycotina</taxon>
        <taxon>Agaricomycetes</taxon>
        <taxon>Agaricomycetidae</taxon>
        <taxon>Agaricales</taxon>
        <taxon>Agaricineae</taxon>
        <taxon>Strophariaceae</taxon>
        <taxon>Psilocybe</taxon>
    </lineage>
</organism>
<proteinExistence type="predicted"/>
<comment type="caution">
    <text evidence="2">The sequence shown here is derived from an EMBL/GenBank/DDBJ whole genome shotgun (WGS) entry which is preliminary data.</text>
</comment>
<dbReference type="PANTHER" id="PTHR12143">
    <property type="entry name" value="PEPTIDE N-GLYCANASE PNGASE -RELATED"/>
    <property type="match status" value="1"/>
</dbReference>
<feature type="domain" description="Glycosyl hydrolase family 92" evidence="1">
    <location>
        <begin position="84"/>
        <end position="324"/>
    </location>
</feature>
<dbReference type="PANTHER" id="PTHR12143:SF43">
    <property type="entry name" value="PUTATIVE-RELATED"/>
    <property type="match status" value="1"/>
</dbReference>
<evidence type="ECO:0000259" key="1">
    <source>
        <dbReference type="Pfam" id="PF07971"/>
    </source>
</evidence>
<keyword evidence="3" id="KW-1185">Reference proteome</keyword>
<dbReference type="Gene3D" id="1.20.1610.10">
    <property type="entry name" value="alpha-1,2-mannosidases domains"/>
    <property type="match status" value="1"/>
</dbReference>
<dbReference type="Pfam" id="PF07971">
    <property type="entry name" value="Glyco_hydro_92"/>
    <property type="match status" value="1"/>
</dbReference>
<accession>A0A8H5AQR1</accession>
<dbReference type="InterPro" id="IPR012939">
    <property type="entry name" value="Glyco_hydro_92"/>
</dbReference>
<evidence type="ECO:0000313" key="3">
    <source>
        <dbReference type="Proteomes" id="UP000567179"/>
    </source>
</evidence>
<evidence type="ECO:0000313" key="2">
    <source>
        <dbReference type="EMBL" id="KAF5309199.1"/>
    </source>
</evidence>
<dbReference type="InterPro" id="IPR050883">
    <property type="entry name" value="PNGase"/>
</dbReference>
<dbReference type="GO" id="GO:0000224">
    <property type="term" value="F:peptide-N4-(N-acetyl-beta-glucosaminyl)asparagine amidase activity"/>
    <property type="evidence" value="ECO:0007669"/>
    <property type="project" value="TreeGrafter"/>
</dbReference>
<name>A0A8H5AQR1_9AGAR</name>
<gene>
    <name evidence="2" type="ORF">D9619_012812</name>
</gene>